<sequence length="74" mass="8317">MSNSSSTTDATTGQRAFYGEPQHEDCHVDDRDIFCNGDERVDERSLFVQTSHYLVTTDDEFTPVEQTQRTAGVA</sequence>
<dbReference type="RefSeq" id="WP_151135504.1">
    <property type="nucleotide sequence ID" value="NZ_VZUS01000001.1"/>
</dbReference>
<proteinExistence type="predicted"/>
<reference evidence="2" key="1">
    <citation type="submission" date="2019-09" db="EMBL/GenBank/DDBJ databases">
        <title>Genomic analysis of Haloferax sp. CBA1149.</title>
        <authorList>
            <person name="Roh S.W."/>
        </authorList>
    </citation>
    <scope>NUCLEOTIDE SEQUENCE</scope>
    <source>
        <strain evidence="2">CBA1149</strain>
    </source>
</reference>
<evidence type="ECO:0000256" key="1">
    <source>
        <dbReference type="SAM" id="MobiDB-lite"/>
    </source>
</evidence>
<protein>
    <submittedName>
        <fullName evidence="2">Uncharacterized protein</fullName>
    </submittedName>
</protein>
<organism evidence="2">
    <name type="scientific">Haloferax sp. CBA1149</name>
    <dbReference type="NCBI Taxonomy" id="2650753"/>
    <lineage>
        <taxon>Archaea</taxon>
        <taxon>Methanobacteriati</taxon>
        <taxon>Methanobacteriota</taxon>
        <taxon>Stenosarchaea group</taxon>
        <taxon>Halobacteria</taxon>
        <taxon>Halobacteriales</taxon>
        <taxon>Haloferacaceae</taxon>
        <taxon>Haloferax</taxon>
    </lineage>
</organism>
<comment type="caution">
    <text evidence="2">The sequence shown here is derived from an EMBL/GenBank/DDBJ whole genome shotgun (WGS) entry which is preliminary data.</text>
</comment>
<dbReference type="EMBL" id="VZUS01000001">
    <property type="protein sequence ID" value="KAB1187145.1"/>
    <property type="molecule type" value="Genomic_DNA"/>
</dbReference>
<feature type="compositionally biased region" description="Polar residues" evidence="1">
    <location>
        <begin position="1"/>
        <end position="14"/>
    </location>
</feature>
<evidence type="ECO:0000313" key="2">
    <source>
        <dbReference type="EMBL" id="KAB1187145.1"/>
    </source>
</evidence>
<feature type="region of interest" description="Disordered" evidence="1">
    <location>
        <begin position="1"/>
        <end position="23"/>
    </location>
</feature>
<gene>
    <name evidence="2" type="ORF">Hfx1149_03505</name>
</gene>
<dbReference type="AlphaFoldDB" id="A0A643K210"/>
<accession>A0A643K210</accession>
<name>A0A643K210_9EURY</name>